<dbReference type="AlphaFoldDB" id="A0A2A2K1H7"/>
<evidence type="ECO:0000313" key="3">
    <source>
        <dbReference type="Proteomes" id="UP000218231"/>
    </source>
</evidence>
<name>A0A2A2K1H7_9BILA</name>
<protein>
    <submittedName>
        <fullName evidence="2">Uncharacterized protein</fullName>
    </submittedName>
</protein>
<organism evidence="2 3">
    <name type="scientific">Diploscapter pachys</name>
    <dbReference type="NCBI Taxonomy" id="2018661"/>
    <lineage>
        <taxon>Eukaryota</taxon>
        <taxon>Metazoa</taxon>
        <taxon>Ecdysozoa</taxon>
        <taxon>Nematoda</taxon>
        <taxon>Chromadorea</taxon>
        <taxon>Rhabditida</taxon>
        <taxon>Rhabditina</taxon>
        <taxon>Rhabditomorpha</taxon>
        <taxon>Rhabditoidea</taxon>
        <taxon>Rhabditidae</taxon>
        <taxon>Diploscapter</taxon>
    </lineage>
</organism>
<evidence type="ECO:0000256" key="1">
    <source>
        <dbReference type="SAM" id="MobiDB-lite"/>
    </source>
</evidence>
<accession>A0A2A2K1H7</accession>
<gene>
    <name evidence="2" type="ORF">WR25_02697</name>
</gene>
<proteinExistence type="predicted"/>
<comment type="caution">
    <text evidence="2">The sequence shown here is derived from an EMBL/GenBank/DDBJ whole genome shotgun (WGS) entry which is preliminary data.</text>
</comment>
<keyword evidence="3" id="KW-1185">Reference proteome</keyword>
<sequence length="202" mass="21269">MNWMSGAAKWQKLSKVQTPAAQSFEGIVWSGSYGGCVVPTTCRSFTVAYAQDAVAACGMAWRRSMAARIAADVACGRRLASTSAMLELPPGAITALSRTIGDEPARGPVECTGEREGQQARIGGGDGAVSNPVFDKPPKCLVDLTLQCTEAGGAFGRERFVASADHAATEVIHVDLRVPDQEVMEPVNAATRPGSSNCRRLL</sequence>
<dbReference type="EMBL" id="LIAE01009882">
    <property type="protein sequence ID" value="PAV67827.1"/>
    <property type="molecule type" value="Genomic_DNA"/>
</dbReference>
<evidence type="ECO:0000313" key="2">
    <source>
        <dbReference type="EMBL" id="PAV67827.1"/>
    </source>
</evidence>
<dbReference type="Proteomes" id="UP000218231">
    <property type="component" value="Unassembled WGS sequence"/>
</dbReference>
<feature type="region of interest" description="Disordered" evidence="1">
    <location>
        <begin position="106"/>
        <end position="131"/>
    </location>
</feature>
<reference evidence="2 3" key="1">
    <citation type="journal article" date="2017" name="Curr. Biol.">
        <title>Genome architecture and evolution of a unichromosomal asexual nematode.</title>
        <authorList>
            <person name="Fradin H."/>
            <person name="Zegar C."/>
            <person name="Gutwein M."/>
            <person name="Lucas J."/>
            <person name="Kovtun M."/>
            <person name="Corcoran D."/>
            <person name="Baugh L.R."/>
            <person name="Kiontke K."/>
            <person name="Gunsalus K."/>
            <person name="Fitch D.H."/>
            <person name="Piano F."/>
        </authorList>
    </citation>
    <scope>NUCLEOTIDE SEQUENCE [LARGE SCALE GENOMIC DNA]</scope>
    <source>
        <strain evidence="2">PF1309</strain>
    </source>
</reference>